<protein>
    <submittedName>
        <fullName evidence="2">Unannotated protein</fullName>
    </submittedName>
</protein>
<accession>A0A6J5Z3S0</accession>
<sequence>MFDMSYLVDVFTHWSLMSILMMSPISLVISWKQRHSVQSSLSSLAGYSAVWIFAGVPICISITLLSNLNHVHVTFVLWVIAAVYQFSKIHVHALSDCMNVSGKVGFRHGLRVGLTCVKACGPLMMAAFWSMPSSVWPMVGLCILMVMEFVSVRQVTISRVMGLASGVFAIGFLFLSPITEFGTAVVTHNHF</sequence>
<organism evidence="2">
    <name type="scientific">freshwater metagenome</name>
    <dbReference type="NCBI Taxonomy" id="449393"/>
    <lineage>
        <taxon>unclassified sequences</taxon>
        <taxon>metagenomes</taxon>
        <taxon>ecological metagenomes</taxon>
    </lineage>
</organism>
<dbReference type="EMBL" id="CAESAJ010000037">
    <property type="protein sequence ID" value="CAB4335059.1"/>
    <property type="molecule type" value="Genomic_DNA"/>
</dbReference>
<feature type="transmembrane region" description="Helical" evidence="1">
    <location>
        <begin position="135"/>
        <end position="153"/>
    </location>
</feature>
<proteinExistence type="predicted"/>
<gene>
    <name evidence="2" type="ORF">UFOPK3770_00501</name>
</gene>
<feature type="transmembrane region" description="Helical" evidence="1">
    <location>
        <begin position="44"/>
        <end position="65"/>
    </location>
</feature>
<feature type="transmembrane region" description="Helical" evidence="1">
    <location>
        <begin position="160"/>
        <end position="178"/>
    </location>
</feature>
<keyword evidence="1" id="KW-0812">Transmembrane</keyword>
<dbReference type="AlphaFoldDB" id="A0A6J5Z3S0"/>
<name>A0A6J5Z3S0_9ZZZZ</name>
<feature type="transmembrane region" description="Helical" evidence="1">
    <location>
        <begin position="12"/>
        <end position="32"/>
    </location>
</feature>
<reference evidence="2" key="1">
    <citation type="submission" date="2020-05" db="EMBL/GenBank/DDBJ databases">
        <authorList>
            <person name="Chiriac C."/>
            <person name="Salcher M."/>
            <person name="Ghai R."/>
            <person name="Kavagutti S V."/>
        </authorList>
    </citation>
    <scope>NUCLEOTIDE SEQUENCE</scope>
</reference>
<feature type="transmembrane region" description="Helical" evidence="1">
    <location>
        <begin position="108"/>
        <end position="129"/>
    </location>
</feature>
<evidence type="ECO:0000313" key="2">
    <source>
        <dbReference type="EMBL" id="CAB4335059.1"/>
    </source>
</evidence>
<dbReference type="InterPro" id="IPR018688">
    <property type="entry name" value="PpoB2-like"/>
</dbReference>
<keyword evidence="1" id="KW-1133">Transmembrane helix</keyword>
<dbReference type="Pfam" id="PF09948">
    <property type="entry name" value="PpoB2"/>
    <property type="match status" value="1"/>
</dbReference>
<feature type="transmembrane region" description="Helical" evidence="1">
    <location>
        <begin position="71"/>
        <end position="87"/>
    </location>
</feature>
<keyword evidence="1" id="KW-0472">Membrane</keyword>
<evidence type="ECO:0000256" key="1">
    <source>
        <dbReference type="SAM" id="Phobius"/>
    </source>
</evidence>